<dbReference type="Proteomes" id="UP000798662">
    <property type="component" value="Chromosome 3"/>
</dbReference>
<accession>A0ACC3CK60</accession>
<sequence length="897" mass="86458">MASQPGGEGSVGGASGGGDDGSGQGEHPWAVGRRPPPPFVSRTGWRPLDAAVGTPPGGGPLPPAQPQTAAAAAPHRGALPPLPRPDTAAAAAALIAEAARAVDAALPPPRWAPAGGPHVLHWAATAPLGWLHPERVGPPWPPPVAQPPSPWVATGTAGGAAAAAGGAASGAAASSNSTCRGAVGSSGSDGAGGGGWGGGDGGSNSGGGGNGGGGSGSGIDWPWPSSPTSAAWADPPPPHNHAAPLSGQPAGALSAPTAVAAANRAKPFVCVTCGKRFVKKYNLSVHRRLHTGARPFKCDVPGCGRSFLWKSSLTCHAAVHAREGGVGGVGGVAGSSAGPASGWARSERGGRTMLQGGGGTAEAGPRGDRLESGGHGDFGGGGGGGDGGGGGSCGGGGRNDDCGGLAAIPSLRWSAPAAVYPLQPVATVTATPMWRPTGTGSMPPTQAPPLQTRHWVPTTGGSWVWRPTAESIQPPPLIVGWSRDGGTGGRDACAAASSVAAATGAAATATTTTMTTSHPKREAPPLVVVPLPLLPPPSRPRSPPPHIVGKNADTVAASNVGSGGRGGAAAAPTMVVRRGRPRKTSLDAGPRRPSAAATARGRPRLEVPVRNLISGGGRSVGGGGGCDGGGGVGELSPTSALGVLLAGLPLSEPPAAATPAAAEPQAQPLPPFPSTNRLHQWRAAAAAALDASSSTAVRPRRAPLSSAPEGSPPAAALPRGGSCSPLNAPSTMAAAAHATAAAAAAVATRVAMREAAAEAPPHPSPVRPWFSPPSTGLVQLPVVSLPASPWSPLDAWAVGSPSSAGPPAAAAPTTATMTAATAAAFTSSAFALGGSLGSRLPAPVRVDGMGDGGGAGGGREGGGADVAAIDDGPGMAAIDEAGAPGVGTAEPQAPTPW</sequence>
<keyword evidence="2" id="KW-1185">Reference proteome</keyword>
<reference evidence="1" key="1">
    <citation type="submission" date="2019-11" db="EMBL/GenBank/DDBJ databases">
        <title>Nori genome reveals adaptations in red seaweeds to the harsh intertidal environment.</title>
        <authorList>
            <person name="Wang D."/>
            <person name="Mao Y."/>
        </authorList>
    </citation>
    <scope>NUCLEOTIDE SEQUENCE</scope>
    <source>
        <tissue evidence="1">Gametophyte</tissue>
    </source>
</reference>
<organism evidence="1 2">
    <name type="scientific">Pyropia yezoensis</name>
    <name type="common">Susabi-nori</name>
    <name type="synonym">Porphyra yezoensis</name>
    <dbReference type="NCBI Taxonomy" id="2788"/>
    <lineage>
        <taxon>Eukaryota</taxon>
        <taxon>Rhodophyta</taxon>
        <taxon>Bangiophyceae</taxon>
        <taxon>Bangiales</taxon>
        <taxon>Bangiaceae</taxon>
        <taxon>Pyropia</taxon>
    </lineage>
</organism>
<dbReference type="EMBL" id="CM020620">
    <property type="protein sequence ID" value="KAK1870294.1"/>
    <property type="molecule type" value="Genomic_DNA"/>
</dbReference>
<comment type="caution">
    <text evidence="1">The sequence shown here is derived from an EMBL/GenBank/DDBJ whole genome shotgun (WGS) entry which is preliminary data.</text>
</comment>
<proteinExistence type="predicted"/>
<name>A0ACC3CK60_PYRYE</name>
<gene>
    <name evidence="1" type="ORF">I4F81_012756</name>
</gene>
<evidence type="ECO:0000313" key="1">
    <source>
        <dbReference type="EMBL" id="KAK1870294.1"/>
    </source>
</evidence>
<protein>
    <submittedName>
        <fullName evidence="1">Uncharacterized protein</fullName>
    </submittedName>
</protein>
<evidence type="ECO:0000313" key="2">
    <source>
        <dbReference type="Proteomes" id="UP000798662"/>
    </source>
</evidence>